<dbReference type="Gene3D" id="1.10.1370.20">
    <property type="entry name" value="Oligoendopeptidase f, C-terminal domain"/>
    <property type="match status" value="1"/>
</dbReference>
<evidence type="ECO:0000256" key="6">
    <source>
        <dbReference type="RuleBase" id="RU368091"/>
    </source>
</evidence>
<keyword evidence="5 6" id="KW-0482">Metalloprotease</keyword>
<accession>A0ABW2PZJ4</accession>
<evidence type="ECO:0000256" key="2">
    <source>
        <dbReference type="ARBA" id="ARBA00022723"/>
    </source>
</evidence>
<dbReference type="InterPro" id="IPR042088">
    <property type="entry name" value="OligoPept_F_C"/>
</dbReference>
<evidence type="ECO:0000256" key="7">
    <source>
        <dbReference type="SAM" id="MobiDB-lite"/>
    </source>
</evidence>
<comment type="function">
    <text evidence="6">Has oligopeptidase activity and degrades a variety of small bioactive peptides.</text>
</comment>
<dbReference type="Pfam" id="PF01432">
    <property type="entry name" value="Peptidase_M3"/>
    <property type="match status" value="1"/>
</dbReference>
<evidence type="ECO:0000259" key="9">
    <source>
        <dbReference type="Pfam" id="PF08439"/>
    </source>
</evidence>
<dbReference type="NCBIfam" id="TIGR00181">
    <property type="entry name" value="pepF"/>
    <property type="match status" value="1"/>
</dbReference>
<comment type="caution">
    <text evidence="10">The sequence shown here is derived from an EMBL/GenBank/DDBJ whole genome shotgun (WGS) entry which is preliminary data.</text>
</comment>
<sequence>MSDKTKSKSLPTREQVPEEEKWDLEAIYPSTQEWEKSFEHVKSLIPEVEAFKGKLGESANTLFEALQKQDELTMELSKLFAYAHMKSDENTANSTYQALNDRASSLATLVGAKLAFIVPEILEIDENKLKSYLNENEDLKLYDHALEEITRMRPHVLDEDKEAMLAQASEALGTASNTFGMLNNADLTFPEIKDEDGEEVEVTHGRYSKFLESDDRRVREDAFHAMHDTYASFKNTFASTLSGQVKKNNFFAKIRHYDSARQAALSNNNIPEEVYDNLVKTVNDNLHLLHRYIKLRKKALKLDELHMYDLYTPLVKNVKMEVPYEEAKEIVLKGLAPLGEDYINTIKEGYKSRWIDVRETKSKRSGAYSSGTYGTHPYVLLNWQDNINNVFTLAHELGHSMHSYYTRSNQPYPYGDYSIFVAEVASTCNEALLNHYLLNETDDKKKKLYLLNNQLEGFRGTVFRQTMFAEFEQTIHEKAANGEALTPELLTNVYYDLNKRYFGDDVVVDKDIGIEWARIPHFYYNFYVYQYATGYSAAAALSKQILEEGESAVERYKNYLKAGSSDYPIEVLKKAGVDMATPEPIKQAMSVFESVLTDMENLLFE</sequence>
<proteinExistence type="inferred from homology"/>
<evidence type="ECO:0000256" key="3">
    <source>
        <dbReference type="ARBA" id="ARBA00022801"/>
    </source>
</evidence>
<organism evidence="10 11">
    <name type="scientific">Scopulibacillus cellulosilyticus</name>
    <dbReference type="NCBI Taxonomy" id="2665665"/>
    <lineage>
        <taxon>Bacteria</taxon>
        <taxon>Bacillati</taxon>
        <taxon>Bacillota</taxon>
        <taxon>Bacilli</taxon>
        <taxon>Bacillales</taxon>
        <taxon>Sporolactobacillaceae</taxon>
        <taxon>Scopulibacillus</taxon>
    </lineage>
</organism>
<dbReference type="CDD" id="cd09608">
    <property type="entry name" value="M3B_PepF"/>
    <property type="match status" value="1"/>
</dbReference>
<keyword evidence="1 6" id="KW-0645">Protease</keyword>
<evidence type="ECO:0000313" key="10">
    <source>
        <dbReference type="EMBL" id="MFC7394120.1"/>
    </source>
</evidence>
<protein>
    <recommendedName>
        <fullName evidence="6">Oligopeptidase F</fullName>
        <ecNumber evidence="6">3.4.24.-</ecNumber>
    </recommendedName>
</protein>
<comment type="similarity">
    <text evidence="6">Belongs to the peptidase M3B family.</text>
</comment>
<keyword evidence="4 6" id="KW-0862">Zinc</keyword>
<keyword evidence="2 6" id="KW-0479">Metal-binding</keyword>
<feature type="region of interest" description="Disordered" evidence="7">
    <location>
        <begin position="1"/>
        <end position="21"/>
    </location>
</feature>
<dbReference type="InterPro" id="IPR045090">
    <property type="entry name" value="Pept_M3A_M3B"/>
</dbReference>
<keyword evidence="3 6" id="KW-0378">Hydrolase</keyword>
<dbReference type="Proteomes" id="UP001596505">
    <property type="component" value="Unassembled WGS sequence"/>
</dbReference>
<evidence type="ECO:0000259" key="8">
    <source>
        <dbReference type="Pfam" id="PF01432"/>
    </source>
</evidence>
<dbReference type="InterPro" id="IPR001567">
    <property type="entry name" value="Pept_M3A_M3B_dom"/>
</dbReference>
<evidence type="ECO:0000256" key="1">
    <source>
        <dbReference type="ARBA" id="ARBA00022670"/>
    </source>
</evidence>
<evidence type="ECO:0000313" key="11">
    <source>
        <dbReference type="Proteomes" id="UP001596505"/>
    </source>
</evidence>
<comment type="cofactor">
    <cofactor evidence="6">
        <name>Zn(2+)</name>
        <dbReference type="ChEBI" id="CHEBI:29105"/>
    </cofactor>
    <text evidence="6">Binds 1 zinc ion.</text>
</comment>
<keyword evidence="11" id="KW-1185">Reference proteome</keyword>
<dbReference type="PANTHER" id="PTHR11804:SF84">
    <property type="entry name" value="SACCHAROLYSIN"/>
    <property type="match status" value="1"/>
</dbReference>
<dbReference type="Pfam" id="PF08439">
    <property type="entry name" value="Peptidase_M3_N"/>
    <property type="match status" value="1"/>
</dbReference>
<dbReference type="InterPro" id="IPR004438">
    <property type="entry name" value="Peptidase_M3B"/>
</dbReference>
<feature type="domain" description="Peptidase M3A/M3B catalytic" evidence="8">
    <location>
        <begin position="211"/>
        <end position="590"/>
    </location>
</feature>
<dbReference type="RefSeq" id="WP_380967160.1">
    <property type="nucleotide sequence ID" value="NZ_JBHTCO010000018.1"/>
</dbReference>
<reference evidence="11" key="1">
    <citation type="journal article" date="2019" name="Int. J. Syst. Evol. Microbiol.">
        <title>The Global Catalogue of Microorganisms (GCM) 10K type strain sequencing project: providing services to taxonomists for standard genome sequencing and annotation.</title>
        <authorList>
            <consortium name="The Broad Institute Genomics Platform"/>
            <consortium name="The Broad Institute Genome Sequencing Center for Infectious Disease"/>
            <person name="Wu L."/>
            <person name="Ma J."/>
        </authorList>
    </citation>
    <scope>NUCLEOTIDE SEQUENCE [LARGE SCALE GENOMIC DNA]</scope>
    <source>
        <strain evidence="11">CGMCC 1.16305</strain>
    </source>
</reference>
<evidence type="ECO:0000256" key="4">
    <source>
        <dbReference type="ARBA" id="ARBA00022833"/>
    </source>
</evidence>
<dbReference type="Gene3D" id="1.10.287.830">
    <property type="entry name" value="putative peptidase helix hairpin domain like"/>
    <property type="match status" value="1"/>
</dbReference>
<dbReference type="PANTHER" id="PTHR11804">
    <property type="entry name" value="PROTEASE M3 THIMET OLIGOPEPTIDASE-RELATED"/>
    <property type="match status" value="1"/>
</dbReference>
<dbReference type="EMBL" id="JBHTCO010000018">
    <property type="protein sequence ID" value="MFC7394120.1"/>
    <property type="molecule type" value="Genomic_DNA"/>
</dbReference>
<gene>
    <name evidence="10" type="primary">pepF</name>
    <name evidence="10" type="ORF">ACFQRG_14280</name>
</gene>
<feature type="domain" description="Oligopeptidase F N-terminal" evidence="9">
    <location>
        <begin position="120"/>
        <end position="189"/>
    </location>
</feature>
<evidence type="ECO:0000256" key="5">
    <source>
        <dbReference type="ARBA" id="ARBA00023049"/>
    </source>
</evidence>
<dbReference type="EC" id="3.4.24.-" evidence="6"/>
<dbReference type="SUPFAM" id="SSF55486">
    <property type="entry name" value="Metalloproteases ('zincins'), catalytic domain"/>
    <property type="match status" value="1"/>
</dbReference>
<dbReference type="Gene3D" id="1.20.140.70">
    <property type="entry name" value="Oligopeptidase f, N-terminal domain"/>
    <property type="match status" value="1"/>
</dbReference>
<dbReference type="InterPro" id="IPR013647">
    <property type="entry name" value="OligopepF_N_dom"/>
</dbReference>
<name>A0ABW2PZJ4_9BACL</name>